<evidence type="ECO:0000313" key="3">
    <source>
        <dbReference type="Proteomes" id="UP000479710"/>
    </source>
</evidence>
<proteinExistence type="predicted"/>
<reference evidence="2 3" key="1">
    <citation type="submission" date="2019-11" db="EMBL/GenBank/DDBJ databases">
        <title>Whole genome sequence of Oryza granulata.</title>
        <authorList>
            <person name="Li W."/>
        </authorList>
    </citation>
    <scope>NUCLEOTIDE SEQUENCE [LARGE SCALE GENOMIC DNA]</scope>
    <source>
        <strain evidence="3">cv. Menghai</strain>
        <tissue evidence="2">Leaf</tissue>
    </source>
</reference>
<dbReference type="AlphaFoldDB" id="A0A6G1E1G9"/>
<dbReference type="Proteomes" id="UP000479710">
    <property type="component" value="Unassembled WGS sequence"/>
</dbReference>
<gene>
    <name evidence="2" type="ORF">E2562_023403</name>
</gene>
<organism evidence="2 3">
    <name type="scientific">Oryza meyeriana var. granulata</name>
    <dbReference type="NCBI Taxonomy" id="110450"/>
    <lineage>
        <taxon>Eukaryota</taxon>
        <taxon>Viridiplantae</taxon>
        <taxon>Streptophyta</taxon>
        <taxon>Embryophyta</taxon>
        <taxon>Tracheophyta</taxon>
        <taxon>Spermatophyta</taxon>
        <taxon>Magnoliopsida</taxon>
        <taxon>Liliopsida</taxon>
        <taxon>Poales</taxon>
        <taxon>Poaceae</taxon>
        <taxon>BOP clade</taxon>
        <taxon>Oryzoideae</taxon>
        <taxon>Oryzeae</taxon>
        <taxon>Oryzinae</taxon>
        <taxon>Oryza</taxon>
        <taxon>Oryza meyeriana</taxon>
    </lineage>
</organism>
<comment type="caution">
    <text evidence="2">The sequence shown here is derived from an EMBL/GenBank/DDBJ whole genome shotgun (WGS) entry which is preliminary data.</text>
</comment>
<keyword evidence="3" id="KW-1185">Reference proteome</keyword>
<feature type="region of interest" description="Disordered" evidence="1">
    <location>
        <begin position="69"/>
        <end position="105"/>
    </location>
</feature>
<accession>A0A6G1E1G9</accession>
<protein>
    <submittedName>
        <fullName evidence="2">Uncharacterized protein</fullName>
    </submittedName>
</protein>
<evidence type="ECO:0000256" key="1">
    <source>
        <dbReference type="SAM" id="MobiDB-lite"/>
    </source>
</evidence>
<sequence>MATARRSGAAVWPGGHGESAVQRSAPLGAVSAFIEQMEDGLAGSGRGFACEVVRAGDRPLVWRLTGGPRECGRQRSGARSSARDRSRLAPIRAVGHAGRKAEGAGAAIGPLRPWINWAKGERRGKRAAVVFGPGKEGRGPGCARGR</sequence>
<name>A0A6G1E1G9_9ORYZ</name>
<feature type="region of interest" description="Disordered" evidence="1">
    <location>
        <begin position="1"/>
        <end position="21"/>
    </location>
</feature>
<evidence type="ECO:0000313" key="2">
    <source>
        <dbReference type="EMBL" id="KAF0918332.1"/>
    </source>
</evidence>
<dbReference type="EMBL" id="SPHZ02000005">
    <property type="protein sequence ID" value="KAF0918332.1"/>
    <property type="molecule type" value="Genomic_DNA"/>
</dbReference>